<reference evidence="1" key="1">
    <citation type="submission" date="2021-02" db="EMBL/GenBank/DDBJ databases">
        <authorList>
            <person name="Nowell W R."/>
        </authorList>
    </citation>
    <scope>NUCLEOTIDE SEQUENCE</scope>
</reference>
<gene>
    <name evidence="1" type="ORF">KXQ929_LOCUS29106</name>
</gene>
<protein>
    <submittedName>
        <fullName evidence="1">Uncharacterized protein</fullName>
    </submittedName>
</protein>
<evidence type="ECO:0000313" key="2">
    <source>
        <dbReference type="Proteomes" id="UP000663868"/>
    </source>
</evidence>
<dbReference type="Proteomes" id="UP000663868">
    <property type="component" value="Unassembled WGS sequence"/>
</dbReference>
<comment type="caution">
    <text evidence="1">The sequence shown here is derived from an EMBL/GenBank/DDBJ whole genome shotgun (WGS) entry which is preliminary data.</text>
</comment>
<proteinExistence type="predicted"/>
<accession>A0A819P6R6</accession>
<dbReference type="AlphaFoldDB" id="A0A819P6R6"/>
<sequence>MDSKPTCITFFLMLSTVFMIISTNSGNALPTSLRSIFTANKS</sequence>
<organism evidence="1 2">
    <name type="scientific">Adineta steineri</name>
    <dbReference type="NCBI Taxonomy" id="433720"/>
    <lineage>
        <taxon>Eukaryota</taxon>
        <taxon>Metazoa</taxon>
        <taxon>Spiralia</taxon>
        <taxon>Gnathifera</taxon>
        <taxon>Rotifera</taxon>
        <taxon>Eurotatoria</taxon>
        <taxon>Bdelloidea</taxon>
        <taxon>Adinetida</taxon>
        <taxon>Adinetidae</taxon>
        <taxon>Adineta</taxon>
    </lineage>
</organism>
<name>A0A819P6R6_9BILA</name>
<feature type="non-terminal residue" evidence="1">
    <location>
        <position position="1"/>
    </location>
</feature>
<dbReference type="EMBL" id="CAJOBB010002966">
    <property type="protein sequence ID" value="CAF4011510.1"/>
    <property type="molecule type" value="Genomic_DNA"/>
</dbReference>
<evidence type="ECO:0000313" key="1">
    <source>
        <dbReference type="EMBL" id="CAF4011510.1"/>
    </source>
</evidence>